<feature type="compositionally biased region" description="Basic and acidic residues" evidence="1">
    <location>
        <begin position="144"/>
        <end position="163"/>
    </location>
</feature>
<comment type="caution">
    <text evidence="2">The sequence shown here is derived from an EMBL/GenBank/DDBJ whole genome shotgun (WGS) entry which is preliminary data.</text>
</comment>
<sequence>MTVLFRPRVCFVRGSGGRVLDGDDRFLHGASRLSHRLLDVIEAARIWSMLEQAATMAGISCCLSVIGRATFPRGMNTNARADGAFFFGLLSRIVISRNPPIRRHVGLDSPARAHSGRGRAPVRGATAAGSAEEPPKACRATKSLSRDHEPVAGRGRRGAEHWRSRGAAGAHP</sequence>
<dbReference type="EMBL" id="NHSJ01000107">
    <property type="protein sequence ID" value="PPQ28537.1"/>
    <property type="molecule type" value="Genomic_DNA"/>
</dbReference>
<protein>
    <submittedName>
        <fullName evidence="2">Uncharacterized protein</fullName>
    </submittedName>
</protein>
<feature type="region of interest" description="Disordered" evidence="1">
    <location>
        <begin position="105"/>
        <end position="172"/>
    </location>
</feature>
<evidence type="ECO:0000313" key="2">
    <source>
        <dbReference type="EMBL" id="PPQ28537.1"/>
    </source>
</evidence>
<proteinExistence type="predicted"/>
<evidence type="ECO:0000256" key="1">
    <source>
        <dbReference type="SAM" id="MobiDB-lite"/>
    </source>
</evidence>
<reference evidence="2 3" key="1">
    <citation type="journal article" date="2018" name="Arch. Microbiol.">
        <title>New insights into the metabolic potential of the phototrophic purple bacterium Rhodopila globiformis DSM 161(T) from its draft genome sequence and evidence for a vanadium-dependent nitrogenase.</title>
        <authorList>
            <person name="Imhoff J.F."/>
            <person name="Rahn T."/>
            <person name="Kunzel S."/>
            <person name="Neulinger S.C."/>
        </authorList>
    </citation>
    <scope>NUCLEOTIDE SEQUENCE [LARGE SCALE GENOMIC DNA]</scope>
    <source>
        <strain evidence="2 3">DSM 16996</strain>
    </source>
</reference>
<dbReference type="Proteomes" id="UP000239089">
    <property type="component" value="Unassembled WGS sequence"/>
</dbReference>
<organism evidence="2 3">
    <name type="scientific">Rhodoblastus sphagnicola</name>
    <dbReference type="NCBI Taxonomy" id="333368"/>
    <lineage>
        <taxon>Bacteria</taxon>
        <taxon>Pseudomonadati</taxon>
        <taxon>Pseudomonadota</taxon>
        <taxon>Alphaproteobacteria</taxon>
        <taxon>Hyphomicrobiales</taxon>
        <taxon>Rhodoblastaceae</taxon>
        <taxon>Rhodoblastus</taxon>
    </lineage>
</organism>
<dbReference type="AlphaFoldDB" id="A0A2S6N1N5"/>
<accession>A0A2S6N1N5</accession>
<keyword evidence="3" id="KW-1185">Reference proteome</keyword>
<gene>
    <name evidence="2" type="ORF">CCR94_17750</name>
</gene>
<name>A0A2S6N1N5_9HYPH</name>
<evidence type="ECO:0000313" key="3">
    <source>
        <dbReference type="Proteomes" id="UP000239089"/>
    </source>
</evidence>